<dbReference type="AlphaFoldDB" id="A0A443YPI6"/>
<evidence type="ECO:0000313" key="2">
    <source>
        <dbReference type="Proteomes" id="UP000284120"/>
    </source>
</evidence>
<keyword evidence="2" id="KW-1185">Reference proteome</keyword>
<evidence type="ECO:0000313" key="1">
    <source>
        <dbReference type="EMBL" id="RWU05668.1"/>
    </source>
</evidence>
<reference evidence="1 2" key="1">
    <citation type="submission" date="2018-06" db="EMBL/GenBank/DDBJ databases">
        <title>Pedobacter endophyticus sp. nov., an endophytic bacterium isolated from a leaf of Triticum aestivum.</title>
        <authorList>
            <person name="Zhang L."/>
        </authorList>
    </citation>
    <scope>NUCLEOTIDE SEQUENCE [LARGE SCALE GENOMIC DNA]</scope>
    <source>
        <strain evidence="1 2">CM134L-2</strain>
    </source>
</reference>
<dbReference type="EMBL" id="SAYW01000005">
    <property type="protein sequence ID" value="RWU05668.1"/>
    <property type="molecule type" value="Genomic_DNA"/>
</dbReference>
<dbReference type="Pfam" id="PF15890">
    <property type="entry name" value="Peptidase_Mx1"/>
    <property type="match status" value="1"/>
</dbReference>
<dbReference type="OrthoDB" id="1113652at2"/>
<comment type="caution">
    <text evidence="1">The sequence shown here is derived from an EMBL/GenBank/DDBJ whole genome shotgun (WGS) entry which is preliminary data.</text>
</comment>
<organism evidence="1 2">
    <name type="scientific">Pedobacter chitinilyticus</name>
    <dbReference type="NCBI Taxonomy" id="2233776"/>
    <lineage>
        <taxon>Bacteria</taxon>
        <taxon>Pseudomonadati</taxon>
        <taxon>Bacteroidota</taxon>
        <taxon>Sphingobacteriia</taxon>
        <taxon>Sphingobacteriales</taxon>
        <taxon>Sphingobacteriaceae</taxon>
        <taxon>Pedobacter</taxon>
    </lineage>
</organism>
<protein>
    <recommendedName>
        <fullName evidence="3">Substrate import-associated zinc metallohydrolase lipoprotein</fullName>
    </recommendedName>
</protein>
<dbReference type="Gene3D" id="3.40.390.70">
    <property type="match status" value="1"/>
</dbReference>
<dbReference type="InterPro" id="IPR030890">
    <property type="entry name" value="LP_HExxH_w_TonB"/>
</dbReference>
<accession>A0A443YPI6</accession>
<proteinExistence type="predicted"/>
<dbReference type="RefSeq" id="WP_113648428.1">
    <property type="nucleotide sequence ID" value="NZ_QMHN01000005.1"/>
</dbReference>
<dbReference type="PROSITE" id="PS51257">
    <property type="entry name" value="PROKAR_LIPOPROTEIN"/>
    <property type="match status" value="1"/>
</dbReference>
<name>A0A443YPI6_9SPHI</name>
<dbReference type="NCBIfam" id="TIGR04549">
    <property type="entry name" value="LP_HExxH_w_tonB"/>
    <property type="match status" value="1"/>
</dbReference>
<dbReference type="Proteomes" id="UP000284120">
    <property type="component" value="Unassembled WGS sequence"/>
</dbReference>
<gene>
    <name evidence="1" type="ORF">DPV69_16135</name>
</gene>
<evidence type="ECO:0008006" key="3">
    <source>
        <dbReference type="Google" id="ProtNLM"/>
    </source>
</evidence>
<sequence length="438" mass="48625">MKKIGILLTAIALLMFGCKKTENLDREIVGLGGDTWPKTGLDTWLYDTFTKPYNIAVKYRWDGTEQDPNFTLVPPKAENVKPLMEMVNTAWVQPYVDLMGADFIRTYAPKNYVLIGSVRYNSGGTVTLGEAGGGIKITLFNVNNYDAANRSVSKRILKTIHHEFSHILHQTVMFQKEYQYITPSGYTADWNNASGFYNKGFISQYAQAAPEEDFVEMISLIITEGKNGFEVLTRNITDATALANVRQKQTMVTAYLKQTWNVDIESIQAKVQAALNQRAPESAGDYFAFGTDKLPILTIDPVANPGMSAPFITVYDQTSTGLASVGGAGRILDQMALIRTSATQTTLRLYYRNTSGSAFTADFIYNVTNNANGTFSLTYASRDANADVIASGVTSMTNFLAGKQFGVKYYYNANNTKQYTGIYDFNNQGTYMYGFLSY</sequence>